<dbReference type="Pfam" id="PF00932">
    <property type="entry name" value="LTD"/>
    <property type="match status" value="1"/>
</dbReference>
<dbReference type="InterPro" id="IPR038081">
    <property type="entry name" value="CalX-like_sf"/>
</dbReference>
<proteinExistence type="inferred from homology"/>
<feature type="active site" description="Charge relay system" evidence="7 8">
    <location>
        <position position="511"/>
    </location>
</feature>
<evidence type="ECO:0000256" key="9">
    <source>
        <dbReference type="SAM" id="MobiDB-lite"/>
    </source>
</evidence>
<name>A0A858RMJ3_9BACT</name>
<protein>
    <submittedName>
        <fullName evidence="12">S8 family serine peptidase</fullName>
    </submittedName>
</protein>
<dbReference type="InterPro" id="IPR000209">
    <property type="entry name" value="Peptidase_S8/S53_dom"/>
</dbReference>
<feature type="compositionally biased region" description="Low complexity" evidence="9">
    <location>
        <begin position="23"/>
        <end position="35"/>
    </location>
</feature>
<dbReference type="GO" id="GO:0005737">
    <property type="term" value="C:cytoplasm"/>
    <property type="evidence" value="ECO:0007669"/>
    <property type="project" value="UniProtKB-ARBA"/>
</dbReference>
<evidence type="ECO:0000256" key="2">
    <source>
        <dbReference type="ARBA" id="ARBA00022670"/>
    </source>
</evidence>
<keyword evidence="4 8" id="KW-0378">Hydrolase</keyword>
<dbReference type="PANTHER" id="PTHR42884">
    <property type="entry name" value="PROPROTEIN CONVERTASE SUBTILISIN/KEXIN-RELATED"/>
    <property type="match status" value="1"/>
</dbReference>
<dbReference type="SUPFAM" id="SSF49313">
    <property type="entry name" value="Cadherin-like"/>
    <property type="match status" value="1"/>
</dbReference>
<reference evidence="12 13" key="1">
    <citation type="submission" date="2020-04" db="EMBL/GenBank/DDBJ databases">
        <title>Luteolibacter sp. G-1-1-1 isolated from soil.</title>
        <authorList>
            <person name="Dahal R.H."/>
        </authorList>
    </citation>
    <scope>NUCLEOTIDE SEQUENCE [LARGE SCALE GENOMIC DNA]</scope>
    <source>
        <strain evidence="12 13">G-1-1-1</strain>
    </source>
</reference>
<dbReference type="RefSeq" id="WP_169456104.1">
    <property type="nucleotide sequence ID" value="NZ_CP051774.1"/>
</dbReference>
<dbReference type="Pfam" id="PF00082">
    <property type="entry name" value="Peptidase_S8"/>
    <property type="match status" value="1"/>
</dbReference>
<evidence type="ECO:0000259" key="11">
    <source>
        <dbReference type="PROSITE" id="PS51841"/>
    </source>
</evidence>
<dbReference type="KEGG" id="luo:HHL09_18460"/>
<dbReference type="PROSITE" id="PS00138">
    <property type="entry name" value="SUBTILASE_SER"/>
    <property type="match status" value="1"/>
</dbReference>
<dbReference type="Pfam" id="PF17957">
    <property type="entry name" value="Big_7"/>
    <property type="match status" value="1"/>
</dbReference>
<dbReference type="EMBL" id="CP051774">
    <property type="protein sequence ID" value="QJE97678.1"/>
    <property type="molecule type" value="Genomic_DNA"/>
</dbReference>
<keyword evidence="13" id="KW-1185">Reference proteome</keyword>
<dbReference type="Gene3D" id="2.60.40.2030">
    <property type="match status" value="1"/>
</dbReference>
<gene>
    <name evidence="12" type="ORF">HHL09_18460</name>
</gene>
<dbReference type="InterPro" id="IPR015919">
    <property type="entry name" value="Cadherin-like_sf"/>
</dbReference>
<accession>A0A858RMJ3</accession>
<dbReference type="InterPro" id="IPR023827">
    <property type="entry name" value="Peptidase_S8_Asp-AS"/>
</dbReference>
<dbReference type="InterPro" id="IPR013783">
    <property type="entry name" value="Ig-like_fold"/>
</dbReference>
<dbReference type="PANTHER" id="PTHR42884:SF14">
    <property type="entry name" value="NEUROENDOCRINE CONVERTASE 1"/>
    <property type="match status" value="1"/>
</dbReference>
<dbReference type="PROSITE" id="PS51892">
    <property type="entry name" value="SUBTILASE"/>
    <property type="match status" value="1"/>
</dbReference>
<dbReference type="GO" id="GO:0012505">
    <property type="term" value="C:endomembrane system"/>
    <property type="evidence" value="ECO:0007669"/>
    <property type="project" value="UniProtKB-ARBA"/>
</dbReference>
<keyword evidence="2 8" id="KW-0645">Protease</keyword>
<evidence type="ECO:0000313" key="12">
    <source>
        <dbReference type="EMBL" id="QJE97678.1"/>
    </source>
</evidence>
<keyword evidence="5 8" id="KW-0720">Serine protease</keyword>
<dbReference type="PRINTS" id="PR00723">
    <property type="entry name" value="SUBTILISIN"/>
</dbReference>
<dbReference type="InterPro" id="IPR001322">
    <property type="entry name" value="Lamin_tail_dom"/>
</dbReference>
<evidence type="ECO:0000256" key="4">
    <source>
        <dbReference type="ARBA" id="ARBA00022801"/>
    </source>
</evidence>
<evidence type="ECO:0000256" key="8">
    <source>
        <dbReference type="PROSITE-ProRule" id="PRU01240"/>
    </source>
</evidence>
<evidence type="ECO:0000313" key="13">
    <source>
        <dbReference type="Proteomes" id="UP000501812"/>
    </source>
</evidence>
<dbReference type="Proteomes" id="UP000501812">
    <property type="component" value="Chromosome"/>
</dbReference>
<dbReference type="GO" id="GO:0005509">
    <property type="term" value="F:calcium ion binding"/>
    <property type="evidence" value="ECO:0007669"/>
    <property type="project" value="InterPro"/>
</dbReference>
<dbReference type="GO" id="GO:0004252">
    <property type="term" value="F:serine-type endopeptidase activity"/>
    <property type="evidence" value="ECO:0007669"/>
    <property type="project" value="UniProtKB-UniRule"/>
</dbReference>
<dbReference type="CDD" id="cd04059">
    <property type="entry name" value="Peptidases_S8_Protein_convertases_Kexins_Furin-like"/>
    <property type="match status" value="1"/>
</dbReference>
<dbReference type="InterPro" id="IPR008979">
    <property type="entry name" value="Galactose-bd-like_sf"/>
</dbReference>
<feature type="compositionally biased region" description="Polar residues" evidence="9">
    <location>
        <begin position="52"/>
        <end position="61"/>
    </location>
</feature>
<dbReference type="Pfam" id="PF05345">
    <property type="entry name" value="He_PIG"/>
    <property type="match status" value="1"/>
</dbReference>
<evidence type="ECO:0000256" key="1">
    <source>
        <dbReference type="ARBA" id="ARBA00005325"/>
    </source>
</evidence>
<dbReference type="Pfam" id="PF01483">
    <property type="entry name" value="P_proprotein"/>
    <property type="match status" value="1"/>
</dbReference>
<dbReference type="PROSITE" id="PS51829">
    <property type="entry name" value="P_HOMO_B"/>
    <property type="match status" value="1"/>
</dbReference>
<feature type="domain" description="LTD" evidence="11">
    <location>
        <begin position="1117"/>
        <end position="1239"/>
    </location>
</feature>
<dbReference type="PROSITE" id="PS51841">
    <property type="entry name" value="LTD"/>
    <property type="match status" value="1"/>
</dbReference>
<feature type="active site" description="Charge relay system" evidence="7 8">
    <location>
        <position position="293"/>
    </location>
</feature>
<feature type="region of interest" description="Disordered" evidence="9">
    <location>
        <begin position="21"/>
        <end position="63"/>
    </location>
</feature>
<feature type="active site" description="Charge relay system" evidence="7 8">
    <location>
        <position position="330"/>
    </location>
</feature>
<comment type="similarity">
    <text evidence="1">Belongs to the peptidase S8 family. Furin subfamily.</text>
</comment>
<dbReference type="Gene3D" id="2.60.120.260">
    <property type="entry name" value="Galactose-binding domain-like"/>
    <property type="match status" value="1"/>
</dbReference>
<dbReference type="InterPro" id="IPR002884">
    <property type="entry name" value="P_dom"/>
</dbReference>
<dbReference type="Gene3D" id="3.40.50.200">
    <property type="entry name" value="Peptidase S8/S53 domain"/>
    <property type="match status" value="1"/>
</dbReference>
<dbReference type="PROSITE" id="PS00137">
    <property type="entry name" value="SUBTILASE_HIS"/>
    <property type="match status" value="1"/>
</dbReference>
<evidence type="ECO:0000256" key="6">
    <source>
        <dbReference type="ARBA" id="ARBA00022837"/>
    </source>
</evidence>
<dbReference type="Gene3D" id="2.60.40.10">
    <property type="entry name" value="Immunoglobulins"/>
    <property type="match status" value="2"/>
</dbReference>
<organism evidence="12 13">
    <name type="scientific">Luteolibacter luteus</name>
    <dbReference type="NCBI Taxonomy" id="2728835"/>
    <lineage>
        <taxon>Bacteria</taxon>
        <taxon>Pseudomonadati</taxon>
        <taxon>Verrucomicrobiota</taxon>
        <taxon>Verrucomicrobiia</taxon>
        <taxon>Verrucomicrobiales</taxon>
        <taxon>Verrucomicrobiaceae</taxon>
        <taxon>Luteolibacter</taxon>
    </lineage>
</organism>
<keyword evidence="6" id="KW-0106">Calcium</keyword>
<dbReference type="InterPro" id="IPR034182">
    <property type="entry name" value="Kexin/furin"/>
</dbReference>
<dbReference type="InterPro" id="IPR036415">
    <property type="entry name" value="Lamin_tail_dom_sf"/>
</dbReference>
<dbReference type="GO" id="GO:0016485">
    <property type="term" value="P:protein processing"/>
    <property type="evidence" value="ECO:0007669"/>
    <property type="project" value="TreeGrafter"/>
</dbReference>
<dbReference type="SUPFAM" id="SSF49785">
    <property type="entry name" value="Galactose-binding domain-like"/>
    <property type="match status" value="1"/>
</dbReference>
<dbReference type="PROSITE" id="PS00136">
    <property type="entry name" value="SUBTILASE_ASP"/>
    <property type="match status" value="1"/>
</dbReference>
<dbReference type="InterPro" id="IPR015500">
    <property type="entry name" value="Peptidase_S8_subtilisin-rel"/>
</dbReference>
<feature type="domain" description="P/Homo B" evidence="10">
    <location>
        <begin position="582"/>
        <end position="714"/>
    </location>
</feature>
<evidence type="ECO:0000256" key="7">
    <source>
        <dbReference type="PIRSR" id="PIRSR615500-1"/>
    </source>
</evidence>
<dbReference type="GO" id="GO:0016020">
    <property type="term" value="C:membrane"/>
    <property type="evidence" value="ECO:0007669"/>
    <property type="project" value="InterPro"/>
</dbReference>
<dbReference type="SUPFAM" id="SSF141072">
    <property type="entry name" value="CalX-like"/>
    <property type="match status" value="1"/>
</dbReference>
<evidence type="ECO:0000256" key="3">
    <source>
        <dbReference type="ARBA" id="ARBA00022729"/>
    </source>
</evidence>
<dbReference type="SUPFAM" id="SSF52743">
    <property type="entry name" value="Subtilisin-like"/>
    <property type="match status" value="1"/>
</dbReference>
<dbReference type="Gene3D" id="2.60.40.2700">
    <property type="match status" value="1"/>
</dbReference>
<dbReference type="InterPro" id="IPR022398">
    <property type="entry name" value="Peptidase_S8_His-AS"/>
</dbReference>
<keyword evidence="3" id="KW-0732">Signal</keyword>
<dbReference type="SUPFAM" id="SSF74853">
    <property type="entry name" value="Lamin A/C globular tail domain"/>
    <property type="match status" value="1"/>
</dbReference>
<dbReference type="InterPro" id="IPR023828">
    <property type="entry name" value="Peptidase_S8_Ser-AS"/>
</dbReference>
<dbReference type="InterPro" id="IPR036852">
    <property type="entry name" value="Peptidase_S8/S53_dom_sf"/>
</dbReference>
<evidence type="ECO:0000259" key="10">
    <source>
        <dbReference type="PROSITE" id="PS51829"/>
    </source>
</evidence>
<sequence length="1615" mass="168614">MPGLLATAALTAVVVREEIPGFSSASRPKSYSPSSEAAPANAQEASGVAPETTPSSGTTAATKVADRDASAEIAKKEHQADAIPGGVAALFDRSFRINHGGDVQNWKLSLKEVSVLDADGQEHVHRLEPAATPDTYESRIAEFEDEGRVLPVVYPEGEEGNAAYRRLVSKNVMVQVPEGTDRESLVGSLGLSLKTLPAWTKKFVVMSAKSPLAALAQIDTIRENKELVSAEVQLAMQMGKRAMPNDPLISQQWHLKYNNNGNVVQGTDINVESVWNYPNAGTRGAGVVVGIVDDGLQTNHPDFAGNINTAIDYDFNGNDADPSPGNNDDHGTACAGDVGARGNNGIGVSGSAPEATLVGYRLISGPIEDADIGDAIAYEMGNVHIKSNSWGPTDWMLLKMGPTAYEQEALEASVTTGRDGKGTVFLWAGGNGNDYGDNSNYDGFANSIYSIGVGAMDSMMRRSYYSEFGANLLVTAPSNGATPALGKTTTDRTGAVGYSTGDYTDSFGGTSSATPTTSGIVALMLSKNPNLGYRDVQEILATTAKKINPNDAGWSTNSAGFHFHHAYGAGLVDAAAAVALAENWENLGALVHESRSTGSGQIPENTPNGLVKTFDFSSSNVRVEHVTLSVGINHSARGNLEINLTSPSGVTSRLATVHGDSADNYSWTFMTTHNWGESAKGIWTVTVSDRSGANNTSGGNLIEATLSVHGTNPPPKNPGPLVKITSPANGTVFTPGSTVTVEATATDLDADGNPGAVAKVELFDNGTLIGTDTEAPYSFEITPADGPHALVAVGTDTAEPEAAVSESAAVAILMKNSPPVITAASIGGTPAYADTALNVSGIVASDQDGDTPIFTYQWQKSSDGRNFSDAAGLTEASLAPAPTNAGYLWRCQVTPGDGEDTGAPFATNIVNLVARPGTLVAPGAAYSYQSGLVLKSNGSEITRDAIINEFSQGPMANGVSGFSEWVEILTLRQCSLRNWSLRESSGIALNFQNAAVWDNIPAGTRIVIYVGGLTKDSLLPGDDTNFADLQVVIPSTNATYFVQGSGSAWPPLANTGDVISLRNASNEIVSEVGYGLSSQGQVNIGDVDDGQSAYFTGNSDLGSKVAEEWLTTSSMIARSDISPMAPGDLIISEYILGNVANDRGIELFNPSSVPVDLAAQGYRLQIHANSLAAPNQIFTLPLTGTVAPGGTFLVRKNTAAFSKPGAEQTTKDALFTWNGDDTIILRKNNTAIDSIGQIGADVARWGDDTNNTSNKIMRRNPEVLLGDTNPENPYTLTGWNFVARTNYTDVGKHTSNPKFMGLSATPTTFLETAGATASLGTIALATAPTADVVFTLVSSETDTVTVPATVTIPAGQTSVNFPIAAIDDAVSDGTQVITIEASAPEFQSANLTLTINDDEVSIVGVTPGKGNNAANTNWIANIVAGIEDAPSVFRLGTGITLPTGLTLNTSTGLISGTVDAAVTGSFNVVIERYNVDGDVTSQSYVLTVGTEVGYDSWIAGFPGLSATGGEDDPESDGLKNLIEFYLGLDPSVMNSGAISSERTATTLSITFRREKGIGGVTGVAQWSDDLGTTWSSVGVTEQIVEDNPGDQLIKASVAITGADTKKFMRLNVTQP</sequence>
<evidence type="ECO:0000256" key="5">
    <source>
        <dbReference type="ARBA" id="ARBA00022825"/>
    </source>
</evidence>